<evidence type="ECO:0000256" key="1">
    <source>
        <dbReference type="SAM" id="MobiDB-lite"/>
    </source>
</evidence>
<dbReference type="OrthoDB" id="5963632at2759"/>
<gene>
    <name evidence="2" type="ORF">OS493_008256</name>
</gene>
<feature type="compositionally biased region" description="Basic and acidic residues" evidence="1">
    <location>
        <begin position="222"/>
        <end position="231"/>
    </location>
</feature>
<keyword evidence="3" id="KW-1185">Reference proteome</keyword>
<dbReference type="Proteomes" id="UP001163046">
    <property type="component" value="Unassembled WGS sequence"/>
</dbReference>
<accession>A0A9X0A4N7</accession>
<evidence type="ECO:0000313" key="2">
    <source>
        <dbReference type="EMBL" id="KAJ7393008.1"/>
    </source>
</evidence>
<dbReference type="EMBL" id="MU825399">
    <property type="protein sequence ID" value="KAJ7393008.1"/>
    <property type="molecule type" value="Genomic_DNA"/>
</dbReference>
<protein>
    <submittedName>
        <fullName evidence="2">Uncharacterized protein</fullName>
    </submittedName>
</protein>
<sequence length="422" mass="47880">MASVKRCPNVYIFEEDYRRIKELVLLRPTEETGGNLYGLWTNDDEPVLHIVTGQGREIKQTRQDPSSAENADSVAVKLNNLEVALCKRFQLSYMGKWQYKRRSVQKDMAIIETAGGQSSLRERVNMHDFVLIMADYDDSSKRLKLSPYLLSQFSIVTKGNYANLSGESVFRKDDDIGKLVDALTEKGGLKEGESKQPTDENPDENETGAPLTDHLSTDVDMTEEKPSRDDPANNDGLPAYQSGAGIVMPRLQTDFVCNQRDFKVHISQEDEEMMTELVLRYPDVETGGDLFGLWTTEGDVMIHIVLGPGQECKRTGTSFYQDIPYLQRNGELLTQNYMLCHIGEWHSHHQLRLFQPSQGDSSTVIRNYPRGTCGFLLIIANIVSRSEVTLSPYLYTANSSYRFDQKGTLVPLRYNNAFKKMR</sequence>
<proteinExistence type="predicted"/>
<name>A0A9X0A4N7_9CNID</name>
<evidence type="ECO:0000313" key="3">
    <source>
        <dbReference type="Proteomes" id="UP001163046"/>
    </source>
</evidence>
<organism evidence="2 3">
    <name type="scientific">Desmophyllum pertusum</name>
    <dbReference type="NCBI Taxonomy" id="174260"/>
    <lineage>
        <taxon>Eukaryota</taxon>
        <taxon>Metazoa</taxon>
        <taxon>Cnidaria</taxon>
        <taxon>Anthozoa</taxon>
        <taxon>Hexacorallia</taxon>
        <taxon>Scleractinia</taxon>
        <taxon>Caryophylliina</taxon>
        <taxon>Caryophylliidae</taxon>
        <taxon>Desmophyllum</taxon>
    </lineage>
</organism>
<feature type="compositionally biased region" description="Basic and acidic residues" evidence="1">
    <location>
        <begin position="184"/>
        <end position="198"/>
    </location>
</feature>
<dbReference type="AlphaFoldDB" id="A0A9X0A4N7"/>
<comment type="caution">
    <text evidence="2">The sequence shown here is derived from an EMBL/GenBank/DDBJ whole genome shotgun (WGS) entry which is preliminary data.</text>
</comment>
<feature type="region of interest" description="Disordered" evidence="1">
    <location>
        <begin position="184"/>
        <end position="241"/>
    </location>
</feature>
<reference evidence="2" key="1">
    <citation type="submission" date="2023-01" db="EMBL/GenBank/DDBJ databases">
        <title>Genome assembly of the deep-sea coral Lophelia pertusa.</title>
        <authorList>
            <person name="Herrera S."/>
            <person name="Cordes E."/>
        </authorList>
    </citation>
    <scope>NUCLEOTIDE SEQUENCE</scope>
    <source>
        <strain evidence="2">USNM1676648</strain>
        <tissue evidence="2">Polyp</tissue>
    </source>
</reference>